<keyword evidence="20" id="KW-1185">Reference proteome</keyword>
<dbReference type="Gene3D" id="3.30.565.10">
    <property type="entry name" value="Histidine kinase-like ATPase, C-terminal domain"/>
    <property type="match status" value="1"/>
</dbReference>
<accession>A0A0V8GDN0</accession>
<dbReference type="FunFam" id="3.30.565.10:FF:000006">
    <property type="entry name" value="Sensor histidine kinase WalK"/>
    <property type="match status" value="1"/>
</dbReference>
<comment type="subcellular location">
    <subcellularLocation>
        <location evidence="2">Cell membrane</location>
        <topology evidence="2">Multi-pass membrane protein</topology>
    </subcellularLocation>
</comment>
<dbReference type="PANTHER" id="PTHR43547:SF2">
    <property type="entry name" value="HYBRID SIGNAL TRANSDUCTION HISTIDINE KINASE C"/>
    <property type="match status" value="1"/>
</dbReference>
<dbReference type="SMART" id="SM00304">
    <property type="entry name" value="HAMP"/>
    <property type="match status" value="1"/>
</dbReference>
<dbReference type="SUPFAM" id="SSF55874">
    <property type="entry name" value="ATPase domain of HSP90 chaperone/DNA topoisomerase II/histidine kinase"/>
    <property type="match status" value="1"/>
</dbReference>
<keyword evidence="4" id="KW-1003">Cell membrane</keyword>
<evidence type="ECO:0000256" key="2">
    <source>
        <dbReference type="ARBA" id="ARBA00004651"/>
    </source>
</evidence>
<dbReference type="InterPro" id="IPR005467">
    <property type="entry name" value="His_kinase_dom"/>
</dbReference>
<evidence type="ECO:0000256" key="6">
    <source>
        <dbReference type="ARBA" id="ARBA00022679"/>
    </source>
</evidence>
<dbReference type="PROSITE" id="PS50109">
    <property type="entry name" value="HIS_KIN"/>
    <property type="match status" value="1"/>
</dbReference>
<organism evidence="15 18">
    <name type="scientific">Exiguobacterium indicum</name>
    <dbReference type="NCBI Taxonomy" id="296995"/>
    <lineage>
        <taxon>Bacteria</taxon>
        <taxon>Bacillati</taxon>
        <taxon>Bacillota</taxon>
        <taxon>Bacilli</taxon>
        <taxon>Bacillales</taxon>
        <taxon>Bacillales Family XII. Incertae Sedis</taxon>
        <taxon>Exiguobacterium</taxon>
    </lineage>
</organism>
<evidence type="ECO:0000256" key="12">
    <source>
        <dbReference type="SAM" id="Phobius"/>
    </source>
</evidence>
<comment type="catalytic activity">
    <reaction evidence="1">
        <text>ATP + protein L-histidine = ADP + protein N-phospho-L-histidine.</text>
        <dbReference type="EC" id="2.7.13.3"/>
    </reaction>
</comment>
<evidence type="ECO:0000259" key="14">
    <source>
        <dbReference type="PROSITE" id="PS50885"/>
    </source>
</evidence>
<evidence type="ECO:0000259" key="13">
    <source>
        <dbReference type="PROSITE" id="PS50109"/>
    </source>
</evidence>
<evidence type="ECO:0000256" key="11">
    <source>
        <dbReference type="ARBA" id="ARBA00023136"/>
    </source>
</evidence>
<dbReference type="EC" id="2.7.13.3" evidence="3"/>
<gene>
    <name evidence="15" type="ORF">AS033_12405</name>
    <name evidence="16" type="ORF">RSA11_13435</name>
    <name evidence="17" type="ORF">SZL87_13025</name>
</gene>
<proteinExistence type="predicted"/>
<keyword evidence="5" id="KW-0597">Phosphoprotein</keyword>
<evidence type="ECO:0000256" key="5">
    <source>
        <dbReference type="ARBA" id="ARBA00022553"/>
    </source>
</evidence>
<evidence type="ECO:0000256" key="9">
    <source>
        <dbReference type="ARBA" id="ARBA00022840"/>
    </source>
</evidence>
<dbReference type="EMBL" id="JBAWKY010000004">
    <property type="protein sequence ID" value="MEI4463341.1"/>
    <property type="molecule type" value="Genomic_DNA"/>
</dbReference>
<evidence type="ECO:0000313" key="16">
    <source>
        <dbReference type="EMBL" id="KTR25888.1"/>
    </source>
</evidence>
<feature type="domain" description="HAMP" evidence="14">
    <location>
        <begin position="187"/>
        <end position="239"/>
    </location>
</feature>
<protein>
    <recommendedName>
        <fullName evidence="3">histidine kinase</fullName>
        <ecNumber evidence="3">2.7.13.3</ecNumber>
    </recommendedName>
</protein>
<dbReference type="AlphaFoldDB" id="A0A0V8GDN0"/>
<dbReference type="EMBL" id="LNQL01000004">
    <property type="protein sequence ID" value="KSU48416.1"/>
    <property type="molecule type" value="Genomic_DNA"/>
</dbReference>
<dbReference type="GO" id="GO:0005524">
    <property type="term" value="F:ATP binding"/>
    <property type="evidence" value="ECO:0007669"/>
    <property type="project" value="UniProtKB-KW"/>
</dbReference>
<dbReference type="Pfam" id="PF02518">
    <property type="entry name" value="HATPase_c"/>
    <property type="match status" value="1"/>
</dbReference>
<feature type="transmembrane region" description="Helical" evidence="12">
    <location>
        <begin position="160"/>
        <end position="181"/>
    </location>
</feature>
<dbReference type="Pfam" id="PF00512">
    <property type="entry name" value="HisKA"/>
    <property type="match status" value="1"/>
</dbReference>
<evidence type="ECO:0000313" key="20">
    <source>
        <dbReference type="Proteomes" id="UP001387110"/>
    </source>
</evidence>
<dbReference type="RefSeq" id="WP_023469703.1">
    <property type="nucleotide sequence ID" value="NZ_JAXUAT010000032.1"/>
</dbReference>
<reference evidence="15 18" key="1">
    <citation type="journal article" date="2015" name="Int. J. Syst. Evol. Microbiol.">
        <title>Exiguobacterium enclense sp. nov., isolated from sediment.</title>
        <authorList>
            <person name="Dastager S.G."/>
            <person name="Mawlankar R."/>
            <person name="Sonalkar V.V."/>
            <person name="Thorat M.N."/>
            <person name="Mual P."/>
            <person name="Verma A."/>
            <person name="Krishnamurthi S."/>
            <person name="Tang S.K."/>
            <person name="Li W.J."/>
        </authorList>
    </citation>
    <scope>NUCLEOTIDE SEQUENCE [LARGE SCALE GENOMIC DNA]</scope>
    <source>
        <strain evidence="15 18">NIO-1109</strain>
    </source>
</reference>
<keyword evidence="12" id="KW-1133">Transmembrane helix</keyword>
<dbReference type="InterPro" id="IPR036890">
    <property type="entry name" value="HATPase_C_sf"/>
</dbReference>
<dbReference type="InterPro" id="IPR003660">
    <property type="entry name" value="HAMP_dom"/>
</dbReference>
<feature type="domain" description="Histidine kinase" evidence="13">
    <location>
        <begin position="247"/>
        <end position="460"/>
    </location>
</feature>
<dbReference type="InterPro" id="IPR003594">
    <property type="entry name" value="HATPase_dom"/>
</dbReference>
<keyword evidence="6" id="KW-0808">Transferase</keyword>
<dbReference type="SMART" id="SM00387">
    <property type="entry name" value="HATPase_c"/>
    <property type="match status" value="1"/>
</dbReference>
<dbReference type="GO" id="GO:0005886">
    <property type="term" value="C:plasma membrane"/>
    <property type="evidence" value="ECO:0007669"/>
    <property type="project" value="UniProtKB-SubCell"/>
</dbReference>
<keyword evidence="12" id="KW-0812">Transmembrane</keyword>
<keyword evidence="10" id="KW-0902">Two-component regulatory system</keyword>
<feature type="transmembrane region" description="Helical" evidence="12">
    <location>
        <begin position="12"/>
        <end position="32"/>
    </location>
</feature>
<evidence type="ECO:0000256" key="8">
    <source>
        <dbReference type="ARBA" id="ARBA00022777"/>
    </source>
</evidence>
<dbReference type="GO" id="GO:0000155">
    <property type="term" value="F:phosphorelay sensor kinase activity"/>
    <property type="evidence" value="ECO:0007669"/>
    <property type="project" value="InterPro"/>
</dbReference>
<dbReference type="CDD" id="cd06225">
    <property type="entry name" value="HAMP"/>
    <property type="match status" value="1"/>
</dbReference>
<keyword evidence="9" id="KW-0067">ATP-binding</keyword>
<evidence type="ECO:0000313" key="17">
    <source>
        <dbReference type="EMBL" id="MEI4463341.1"/>
    </source>
</evidence>
<evidence type="ECO:0000313" key="19">
    <source>
        <dbReference type="Proteomes" id="UP000072605"/>
    </source>
</evidence>
<dbReference type="PANTHER" id="PTHR43547">
    <property type="entry name" value="TWO-COMPONENT HISTIDINE KINASE"/>
    <property type="match status" value="1"/>
</dbReference>
<evidence type="ECO:0000256" key="4">
    <source>
        <dbReference type="ARBA" id="ARBA00022475"/>
    </source>
</evidence>
<evidence type="ECO:0000256" key="7">
    <source>
        <dbReference type="ARBA" id="ARBA00022741"/>
    </source>
</evidence>
<reference evidence="16 19" key="2">
    <citation type="journal article" date="2016" name="Front. Microbiol.">
        <title>Genomic Resource of Rice Seed Associated Bacteria.</title>
        <authorList>
            <person name="Midha S."/>
            <person name="Bansal K."/>
            <person name="Sharma S."/>
            <person name="Kumar N."/>
            <person name="Patil P.P."/>
            <person name="Chaudhry V."/>
            <person name="Patil P.B."/>
        </authorList>
    </citation>
    <scope>NUCLEOTIDE SEQUENCE [LARGE SCALE GENOMIC DNA]</scope>
    <source>
        <strain evidence="16 19">RSA11</strain>
    </source>
</reference>
<dbReference type="CDD" id="cd00075">
    <property type="entry name" value="HATPase"/>
    <property type="match status" value="1"/>
</dbReference>
<dbReference type="InterPro" id="IPR036097">
    <property type="entry name" value="HisK_dim/P_sf"/>
</dbReference>
<comment type="caution">
    <text evidence="15">The sequence shown here is derived from an EMBL/GenBank/DDBJ whole genome shotgun (WGS) entry which is preliminary data.</text>
</comment>
<name>A0A0V8GDN0_9BACL</name>
<dbReference type="GeneID" id="90838094"/>
<evidence type="ECO:0000313" key="15">
    <source>
        <dbReference type="EMBL" id="KSU48416.1"/>
    </source>
</evidence>
<evidence type="ECO:0000256" key="3">
    <source>
        <dbReference type="ARBA" id="ARBA00012438"/>
    </source>
</evidence>
<keyword evidence="11 12" id="KW-0472">Membrane</keyword>
<dbReference type="InterPro" id="IPR003661">
    <property type="entry name" value="HisK_dim/P_dom"/>
</dbReference>
<dbReference type="InterPro" id="IPR004358">
    <property type="entry name" value="Sig_transdc_His_kin-like_C"/>
</dbReference>
<dbReference type="SMART" id="SM00388">
    <property type="entry name" value="HisKA"/>
    <property type="match status" value="1"/>
</dbReference>
<dbReference type="SUPFAM" id="SSF158472">
    <property type="entry name" value="HAMP domain-like"/>
    <property type="match status" value="1"/>
</dbReference>
<dbReference type="CDD" id="cd00082">
    <property type="entry name" value="HisKA"/>
    <property type="match status" value="1"/>
</dbReference>
<dbReference type="Proteomes" id="UP001387110">
    <property type="component" value="Unassembled WGS sequence"/>
</dbReference>
<evidence type="ECO:0000256" key="10">
    <source>
        <dbReference type="ARBA" id="ARBA00023012"/>
    </source>
</evidence>
<evidence type="ECO:0000313" key="18">
    <source>
        <dbReference type="Proteomes" id="UP000053797"/>
    </source>
</evidence>
<keyword evidence="8 15" id="KW-0418">Kinase</keyword>
<dbReference type="Pfam" id="PF00672">
    <property type="entry name" value="HAMP"/>
    <property type="match status" value="1"/>
</dbReference>
<dbReference type="OrthoDB" id="2359336at2"/>
<keyword evidence="7" id="KW-0547">Nucleotide-binding</keyword>
<sequence>MKRQILMRFMTIITVTVLLVIGILSFVTYNYYYVTATDVLKRHANASAVLFANSGLAYDYADSEATIHDVLDSYAYPDAEIEVLDATGIPRYSSTGFISERKLTRAAINQVRAGQTVTKRYDDEATGEHLLEVTEPVVSFGQTTGALRYTTSLERIDRRVIEICLAIVLLGTVIWGLAFIYSSRLVSSIVRPIQEVIGASDQIAKQHYDVKVNEEYSFELGELARTINYMGQQIKQQETLKDEFISGISHELRTPLTSIKGWSETLLVEQDQLPEEASLGMGIIHSETERLISLVEQLLDFSKLETSRLVLYRQEVNLTEIIETVTAQLRQKLEEKNVQIVQKLPAQVVGLYDENRLKQVFLNLLDNAIRFSPVGGTITIRLVRSERVLFLSFSDEGPGIPKEHLRHVTEKFYQVQKGKGGTGLGLSICRELVEAHEGKLFIDNQPEGGVIATILLPVTKA</sequence>
<reference evidence="17 20" key="3">
    <citation type="submission" date="2023-12" db="EMBL/GenBank/DDBJ databases">
        <authorList>
            <person name="Easwaran N."/>
            <person name="Lazarus H.P.S."/>
        </authorList>
    </citation>
    <scope>NUCLEOTIDE SEQUENCE [LARGE SCALE GENOMIC DNA]</scope>
    <source>
        <strain evidence="17 20">VIT-2023</strain>
    </source>
</reference>
<dbReference type="SUPFAM" id="SSF47384">
    <property type="entry name" value="Homodimeric domain of signal transducing histidine kinase"/>
    <property type="match status" value="1"/>
</dbReference>
<evidence type="ECO:0000256" key="1">
    <source>
        <dbReference type="ARBA" id="ARBA00000085"/>
    </source>
</evidence>
<dbReference type="PRINTS" id="PR00344">
    <property type="entry name" value="BCTRLSENSOR"/>
</dbReference>
<dbReference type="EMBL" id="LDQV01000030">
    <property type="protein sequence ID" value="KTR25888.1"/>
    <property type="molecule type" value="Genomic_DNA"/>
</dbReference>
<dbReference type="Proteomes" id="UP000053797">
    <property type="component" value="Unassembled WGS sequence"/>
</dbReference>
<dbReference type="Proteomes" id="UP000072605">
    <property type="component" value="Unassembled WGS sequence"/>
</dbReference>
<dbReference type="PROSITE" id="PS50885">
    <property type="entry name" value="HAMP"/>
    <property type="match status" value="1"/>
</dbReference>
<dbReference type="FunFam" id="1.10.287.130:FF:000001">
    <property type="entry name" value="Two-component sensor histidine kinase"/>
    <property type="match status" value="1"/>
</dbReference>
<dbReference type="Gene3D" id="6.10.340.10">
    <property type="match status" value="1"/>
</dbReference>
<dbReference type="Gene3D" id="1.10.287.130">
    <property type="match status" value="1"/>
</dbReference>